<dbReference type="EMBL" id="LLXU01000116">
    <property type="protein sequence ID" value="KRG38622.1"/>
    <property type="molecule type" value="Genomic_DNA"/>
</dbReference>
<evidence type="ECO:0000313" key="2">
    <source>
        <dbReference type="Proteomes" id="UP000051802"/>
    </source>
</evidence>
<dbReference type="RefSeq" id="WP_057648483.1">
    <property type="nucleotide sequence ID" value="NZ_LLXU01000116.1"/>
</dbReference>
<dbReference type="AlphaFoldDB" id="A0A0R0A9W0"/>
<organism evidence="1 2">
    <name type="scientific">Stenotrophomonas panacihumi</name>
    <dbReference type="NCBI Taxonomy" id="676599"/>
    <lineage>
        <taxon>Bacteria</taxon>
        <taxon>Pseudomonadati</taxon>
        <taxon>Pseudomonadota</taxon>
        <taxon>Gammaproteobacteria</taxon>
        <taxon>Lysobacterales</taxon>
        <taxon>Lysobacteraceae</taxon>
        <taxon>Stenotrophomonas</taxon>
    </lineage>
</organism>
<comment type="caution">
    <text evidence="1">The sequence shown here is derived from an EMBL/GenBank/DDBJ whole genome shotgun (WGS) entry which is preliminary data.</text>
</comment>
<sequence length="126" mass="13261">MKISREAPDAQALAAIGCVAARLLCEEDFHALGVHWGYAIALGRDPAVAIAEDLAACLRERGALRLDIASMPPPSVRYFDANDAGLFALVEQCIGTDGSGPVLLELIVSDDGTDRHVMIEQVSASG</sequence>
<dbReference type="OrthoDB" id="5956070at2"/>
<dbReference type="Proteomes" id="UP000051802">
    <property type="component" value="Unassembled WGS sequence"/>
</dbReference>
<accession>A0A0R0A9W0</accession>
<protein>
    <submittedName>
        <fullName evidence="1">Uncharacterized protein</fullName>
    </submittedName>
</protein>
<proteinExistence type="predicted"/>
<reference evidence="1 2" key="1">
    <citation type="submission" date="2015-10" db="EMBL/GenBank/DDBJ databases">
        <title>Genome sequencing and analysis of members of genus Stenotrophomonas.</title>
        <authorList>
            <person name="Patil P.P."/>
            <person name="Midha S."/>
            <person name="Patil P.B."/>
        </authorList>
    </citation>
    <scope>NUCLEOTIDE SEQUENCE [LARGE SCALE GENOMIC DNA]</scope>
    <source>
        <strain evidence="1 2">JCM 16536</strain>
    </source>
</reference>
<gene>
    <name evidence="1" type="ORF">ARC20_14650</name>
</gene>
<name>A0A0R0A9W0_9GAMM</name>
<evidence type="ECO:0000313" key="1">
    <source>
        <dbReference type="EMBL" id="KRG38622.1"/>
    </source>
</evidence>
<keyword evidence="2" id="KW-1185">Reference proteome</keyword>